<evidence type="ECO:0000256" key="1">
    <source>
        <dbReference type="ARBA" id="ARBA00022527"/>
    </source>
</evidence>
<name>A0A5N5TI56_9CRUS</name>
<proteinExistence type="predicted"/>
<dbReference type="GO" id="GO:0005524">
    <property type="term" value="F:ATP binding"/>
    <property type="evidence" value="ECO:0007669"/>
    <property type="project" value="UniProtKB-KW"/>
</dbReference>
<dbReference type="GO" id="GO:0004674">
    <property type="term" value="F:protein serine/threonine kinase activity"/>
    <property type="evidence" value="ECO:0007669"/>
    <property type="project" value="UniProtKB-KW"/>
</dbReference>
<keyword evidence="9" id="KW-1185">Reference proteome</keyword>
<evidence type="ECO:0000256" key="2">
    <source>
        <dbReference type="ARBA" id="ARBA00022679"/>
    </source>
</evidence>
<evidence type="ECO:0000256" key="6">
    <source>
        <dbReference type="SAM" id="MobiDB-lite"/>
    </source>
</evidence>
<dbReference type="OrthoDB" id="267381at2759"/>
<keyword evidence="5" id="KW-0067">ATP-binding</keyword>
<dbReference type="Proteomes" id="UP000326759">
    <property type="component" value="Unassembled WGS sequence"/>
</dbReference>
<reference evidence="8 9" key="1">
    <citation type="journal article" date="2019" name="PLoS Biol.">
        <title>Sex chromosomes control vertical transmission of feminizing Wolbachia symbionts in an isopod.</title>
        <authorList>
            <person name="Becking T."/>
            <person name="Chebbi M.A."/>
            <person name="Giraud I."/>
            <person name="Moumen B."/>
            <person name="Laverre T."/>
            <person name="Caubet Y."/>
            <person name="Peccoud J."/>
            <person name="Gilbert C."/>
            <person name="Cordaux R."/>
        </authorList>
    </citation>
    <scope>NUCLEOTIDE SEQUENCE [LARGE SCALE GENOMIC DNA]</scope>
    <source>
        <strain evidence="8">ANa2</strain>
        <tissue evidence="8">Whole body excluding digestive tract and cuticle</tissue>
    </source>
</reference>
<dbReference type="SUPFAM" id="SSF50729">
    <property type="entry name" value="PH domain-like"/>
    <property type="match status" value="1"/>
</dbReference>
<dbReference type="AlphaFoldDB" id="A0A5N5TI56"/>
<dbReference type="InterPro" id="IPR011009">
    <property type="entry name" value="Kinase-like_dom_sf"/>
</dbReference>
<evidence type="ECO:0000256" key="4">
    <source>
        <dbReference type="ARBA" id="ARBA00022777"/>
    </source>
</evidence>
<accession>A0A5N5TI56</accession>
<protein>
    <submittedName>
        <fullName evidence="8">RAC-alpha serine/threonine-protein kinase</fullName>
    </submittedName>
</protein>
<dbReference type="Pfam" id="PF00069">
    <property type="entry name" value="Pkinase"/>
    <property type="match status" value="1"/>
</dbReference>
<keyword evidence="3" id="KW-0547">Nucleotide-binding</keyword>
<dbReference type="Gene3D" id="3.30.200.20">
    <property type="entry name" value="Phosphorylase Kinase, domain 1"/>
    <property type="match status" value="1"/>
</dbReference>
<comment type="caution">
    <text evidence="8">The sequence shown here is derived from an EMBL/GenBank/DDBJ whole genome shotgun (WGS) entry which is preliminary data.</text>
</comment>
<feature type="domain" description="Protein kinase" evidence="7">
    <location>
        <begin position="328"/>
        <end position="583"/>
    </location>
</feature>
<organism evidence="8 9">
    <name type="scientific">Armadillidium nasatum</name>
    <dbReference type="NCBI Taxonomy" id="96803"/>
    <lineage>
        <taxon>Eukaryota</taxon>
        <taxon>Metazoa</taxon>
        <taxon>Ecdysozoa</taxon>
        <taxon>Arthropoda</taxon>
        <taxon>Crustacea</taxon>
        <taxon>Multicrustacea</taxon>
        <taxon>Malacostraca</taxon>
        <taxon>Eumalacostraca</taxon>
        <taxon>Peracarida</taxon>
        <taxon>Isopoda</taxon>
        <taxon>Oniscidea</taxon>
        <taxon>Crinocheta</taxon>
        <taxon>Armadillidiidae</taxon>
        <taxon>Armadillidium</taxon>
    </lineage>
</organism>
<dbReference type="Gene3D" id="1.10.510.10">
    <property type="entry name" value="Transferase(Phosphotransferase) domain 1"/>
    <property type="match status" value="1"/>
</dbReference>
<feature type="region of interest" description="Disordered" evidence="6">
    <location>
        <begin position="14"/>
        <end position="35"/>
    </location>
</feature>
<evidence type="ECO:0000256" key="5">
    <source>
        <dbReference type="ARBA" id="ARBA00022840"/>
    </source>
</evidence>
<evidence type="ECO:0000259" key="7">
    <source>
        <dbReference type="PROSITE" id="PS50011"/>
    </source>
</evidence>
<keyword evidence="4 8" id="KW-0418">Kinase</keyword>
<dbReference type="SUPFAM" id="SSF56112">
    <property type="entry name" value="Protein kinase-like (PK-like)"/>
    <property type="match status" value="1"/>
</dbReference>
<gene>
    <name evidence="8" type="primary">Akt1</name>
    <name evidence="8" type="ORF">Anas_01845</name>
</gene>
<evidence type="ECO:0000256" key="3">
    <source>
        <dbReference type="ARBA" id="ARBA00022741"/>
    </source>
</evidence>
<sequence>MENPDLQIALEAVGRHSGLNPPPIPFDQYISPRKSPMKNRQNVEREIVEALRNQQLSSDEEYEIEDSSSEVSYVIDFCNFDRRQMSINTSLRAKRRSTTPPKVREKRRQELNEYHKLKELFTDAPFPKEAKTLFRNGKLRVSSDFIKTFTSSIETDDTSNVETSKNFVPDDETERRITRPVIYEYDVSNILKKGYLQMKRIVLESCMEVHAVLLRNGILMLYENPSMSSQDSQTLRFSYELQDYMKLKDGNLSLFYIDAIVRDSICNRILRFEFQEQALRNEWGRAFKRIKKLLTSNPSLQNFTDERAIQDFNNFCGEYRSNNTMQSYEFVRALGRGAYGKILHCKHEETNSHCEIKVMRRDLILENDGVDSIIFQNFFLRKHNHPYLQKLYYTAASKHLVAFVMNYADGGPLQYYVLTHKMFSDQIAVYYGAQMASAILYLHSEGVINRDLNLWNSCLDSNGNLKITDFGFSVGDTDKKAYNFHILQNLCYVAPELLCAESYAFSCDWWSFGVCFYNMLTGRPLFWANTTTDIAYKILNERLDFSSHNTFVEDFLSKILERDPQRRLGCSQDESEILNHEIFLEFLWKNSEGLMIQPPIQPRRRDSNNYYYEFNDYIRLNEHVYLTPPLGKKKYEIYEKEQLKDGRLANLWLLFGYFTNDRGLLGKPLVD</sequence>
<dbReference type="EMBL" id="SEYY01002164">
    <property type="protein sequence ID" value="KAB7504875.1"/>
    <property type="molecule type" value="Genomic_DNA"/>
</dbReference>
<keyword evidence="2" id="KW-0808">Transferase</keyword>
<dbReference type="PROSITE" id="PS50011">
    <property type="entry name" value="PROTEIN_KINASE_DOM"/>
    <property type="match status" value="1"/>
</dbReference>
<keyword evidence="1" id="KW-0723">Serine/threonine-protein kinase</keyword>
<evidence type="ECO:0000313" key="9">
    <source>
        <dbReference type="Proteomes" id="UP000326759"/>
    </source>
</evidence>
<dbReference type="PANTHER" id="PTHR24351">
    <property type="entry name" value="RIBOSOMAL PROTEIN S6 KINASE"/>
    <property type="match status" value="1"/>
</dbReference>
<evidence type="ECO:0000313" key="8">
    <source>
        <dbReference type="EMBL" id="KAB7504875.1"/>
    </source>
</evidence>
<dbReference type="InterPro" id="IPR000719">
    <property type="entry name" value="Prot_kinase_dom"/>
</dbReference>